<dbReference type="GO" id="GO:0005886">
    <property type="term" value="C:plasma membrane"/>
    <property type="evidence" value="ECO:0007669"/>
    <property type="project" value="UniProtKB-SubCell"/>
</dbReference>
<evidence type="ECO:0000256" key="10">
    <source>
        <dbReference type="SAM" id="Phobius"/>
    </source>
</evidence>
<keyword evidence="5 10" id="KW-0472">Membrane</keyword>
<feature type="region of interest" description="Disordered" evidence="9">
    <location>
        <begin position="306"/>
        <end position="327"/>
    </location>
</feature>
<feature type="domain" description="Methyl-accepting transducer" evidence="11">
    <location>
        <begin position="301"/>
        <end position="537"/>
    </location>
</feature>
<protein>
    <submittedName>
        <fullName evidence="13">Methyl-accepting chemotaxis protein 4</fullName>
    </submittedName>
</protein>
<evidence type="ECO:0000256" key="9">
    <source>
        <dbReference type="SAM" id="MobiDB-lite"/>
    </source>
</evidence>
<comment type="caution">
    <text evidence="13">The sequence shown here is derived from an EMBL/GenBank/DDBJ whole genome shotgun (WGS) entry which is preliminary data.</text>
</comment>
<dbReference type="PANTHER" id="PTHR32089:SF112">
    <property type="entry name" value="LYSOZYME-LIKE PROTEIN-RELATED"/>
    <property type="match status" value="1"/>
</dbReference>
<dbReference type="PROSITE" id="PS50885">
    <property type="entry name" value="HAMP"/>
    <property type="match status" value="1"/>
</dbReference>
<feature type="domain" description="HAMP" evidence="12">
    <location>
        <begin position="228"/>
        <end position="282"/>
    </location>
</feature>
<dbReference type="Gene3D" id="1.10.8.500">
    <property type="entry name" value="HAMP domain in histidine kinase"/>
    <property type="match status" value="1"/>
</dbReference>
<evidence type="ECO:0000256" key="4">
    <source>
        <dbReference type="ARBA" id="ARBA00022989"/>
    </source>
</evidence>
<evidence type="ECO:0000256" key="5">
    <source>
        <dbReference type="ARBA" id="ARBA00023136"/>
    </source>
</evidence>
<evidence type="ECO:0000256" key="3">
    <source>
        <dbReference type="ARBA" id="ARBA00022692"/>
    </source>
</evidence>
<dbReference type="InterPro" id="IPR003660">
    <property type="entry name" value="HAMP_dom"/>
</dbReference>
<proteinExistence type="inferred from homology"/>
<dbReference type="GO" id="GO:0007165">
    <property type="term" value="P:signal transduction"/>
    <property type="evidence" value="ECO:0007669"/>
    <property type="project" value="UniProtKB-KW"/>
</dbReference>
<evidence type="ECO:0000259" key="11">
    <source>
        <dbReference type="PROSITE" id="PS50111"/>
    </source>
</evidence>
<dbReference type="InterPro" id="IPR033480">
    <property type="entry name" value="sCache_2"/>
</dbReference>
<comment type="similarity">
    <text evidence="7">Belongs to the methyl-accepting chemotaxis (MCP) protein family.</text>
</comment>
<dbReference type="Gene3D" id="1.10.287.950">
    <property type="entry name" value="Methyl-accepting chemotaxis protein"/>
    <property type="match status" value="1"/>
</dbReference>
<evidence type="ECO:0000256" key="1">
    <source>
        <dbReference type="ARBA" id="ARBA00004651"/>
    </source>
</evidence>
<evidence type="ECO:0000256" key="8">
    <source>
        <dbReference type="PROSITE-ProRule" id="PRU00284"/>
    </source>
</evidence>
<dbReference type="SMART" id="SM01049">
    <property type="entry name" value="Cache_2"/>
    <property type="match status" value="1"/>
</dbReference>
<dbReference type="Pfam" id="PF00672">
    <property type="entry name" value="HAMP"/>
    <property type="match status" value="1"/>
</dbReference>
<dbReference type="PANTHER" id="PTHR32089">
    <property type="entry name" value="METHYL-ACCEPTING CHEMOTAXIS PROTEIN MCPB"/>
    <property type="match status" value="1"/>
</dbReference>
<dbReference type="AlphaFoldDB" id="A0A5C5Y6R9"/>
<name>A0A5C5Y6R9_9PLAN</name>
<keyword evidence="3 10" id="KW-0812">Transmembrane</keyword>
<dbReference type="PROSITE" id="PS50111">
    <property type="entry name" value="CHEMOTAXIS_TRANSDUC_2"/>
    <property type="match status" value="1"/>
</dbReference>
<dbReference type="RefSeq" id="WP_146439509.1">
    <property type="nucleotide sequence ID" value="NZ_SJPL01000001.1"/>
</dbReference>
<dbReference type="SMART" id="SM00304">
    <property type="entry name" value="HAMP"/>
    <property type="match status" value="1"/>
</dbReference>
<dbReference type="Pfam" id="PF17200">
    <property type="entry name" value="sCache_2"/>
    <property type="match status" value="1"/>
</dbReference>
<organism evidence="13 14">
    <name type="scientific">Crateriforma conspicua</name>
    <dbReference type="NCBI Taxonomy" id="2527996"/>
    <lineage>
        <taxon>Bacteria</taxon>
        <taxon>Pseudomonadati</taxon>
        <taxon>Planctomycetota</taxon>
        <taxon>Planctomycetia</taxon>
        <taxon>Planctomycetales</taxon>
        <taxon>Planctomycetaceae</taxon>
        <taxon>Crateriforma</taxon>
    </lineage>
</organism>
<dbReference type="InterPro" id="IPR004089">
    <property type="entry name" value="MCPsignal_dom"/>
</dbReference>
<evidence type="ECO:0000256" key="7">
    <source>
        <dbReference type="ARBA" id="ARBA00029447"/>
    </source>
</evidence>
<dbReference type="CDD" id="cd06225">
    <property type="entry name" value="HAMP"/>
    <property type="match status" value="1"/>
</dbReference>
<dbReference type="Proteomes" id="UP000317238">
    <property type="component" value="Unassembled WGS sequence"/>
</dbReference>
<feature type="transmembrane region" description="Helical" evidence="10">
    <location>
        <begin position="206"/>
        <end position="231"/>
    </location>
</feature>
<dbReference type="OrthoDB" id="9772755at2"/>
<gene>
    <name evidence="13" type="primary">mcp4</name>
    <name evidence="13" type="ORF">Pan14r_31620</name>
</gene>
<reference evidence="13 14" key="1">
    <citation type="submission" date="2019-02" db="EMBL/GenBank/DDBJ databases">
        <title>Deep-cultivation of Planctomycetes and their phenomic and genomic characterization uncovers novel biology.</title>
        <authorList>
            <person name="Wiegand S."/>
            <person name="Jogler M."/>
            <person name="Boedeker C."/>
            <person name="Pinto D."/>
            <person name="Vollmers J."/>
            <person name="Rivas-Marin E."/>
            <person name="Kohn T."/>
            <person name="Peeters S.H."/>
            <person name="Heuer A."/>
            <person name="Rast P."/>
            <person name="Oberbeckmann S."/>
            <person name="Bunk B."/>
            <person name="Jeske O."/>
            <person name="Meyerdierks A."/>
            <person name="Storesund J.E."/>
            <person name="Kallscheuer N."/>
            <person name="Luecker S."/>
            <person name="Lage O.M."/>
            <person name="Pohl T."/>
            <person name="Merkel B.J."/>
            <person name="Hornburger P."/>
            <person name="Mueller R.-W."/>
            <person name="Bruemmer F."/>
            <person name="Labrenz M."/>
            <person name="Spormann A.M."/>
            <person name="Op Den Camp H."/>
            <person name="Overmann J."/>
            <person name="Amann R."/>
            <person name="Jetten M.S.M."/>
            <person name="Mascher T."/>
            <person name="Medema M.H."/>
            <person name="Devos D.P."/>
            <person name="Kaster A.-K."/>
            <person name="Ovreas L."/>
            <person name="Rohde M."/>
            <person name="Galperin M.Y."/>
            <person name="Jogler C."/>
        </authorList>
    </citation>
    <scope>NUCLEOTIDE SEQUENCE [LARGE SCALE GENOMIC DNA]</scope>
    <source>
        <strain evidence="13 14">Pan14r</strain>
    </source>
</reference>
<dbReference type="EMBL" id="SJPL01000001">
    <property type="protein sequence ID" value="TWT70854.1"/>
    <property type="molecule type" value="Genomic_DNA"/>
</dbReference>
<evidence type="ECO:0000313" key="13">
    <source>
        <dbReference type="EMBL" id="TWT70854.1"/>
    </source>
</evidence>
<comment type="subcellular location">
    <subcellularLocation>
        <location evidence="1">Cell membrane</location>
        <topology evidence="1">Multi-pass membrane protein</topology>
    </subcellularLocation>
</comment>
<keyword evidence="4 10" id="KW-1133">Transmembrane helix</keyword>
<dbReference type="Gene3D" id="3.30.450.20">
    <property type="entry name" value="PAS domain"/>
    <property type="match status" value="1"/>
</dbReference>
<dbReference type="SUPFAM" id="SSF58104">
    <property type="entry name" value="Methyl-accepting chemotaxis protein (MCP) signaling domain"/>
    <property type="match status" value="1"/>
</dbReference>
<dbReference type="SMART" id="SM00283">
    <property type="entry name" value="MA"/>
    <property type="match status" value="1"/>
</dbReference>
<evidence type="ECO:0000259" key="12">
    <source>
        <dbReference type="PROSITE" id="PS50885"/>
    </source>
</evidence>
<feature type="compositionally biased region" description="Polar residues" evidence="9">
    <location>
        <begin position="318"/>
        <end position="327"/>
    </location>
</feature>
<evidence type="ECO:0000256" key="6">
    <source>
        <dbReference type="ARBA" id="ARBA00023224"/>
    </source>
</evidence>
<dbReference type="Pfam" id="PF00015">
    <property type="entry name" value="MCPsignal"/>
    <property type="match status" value="1"/>
</dbReference>
<evidence type="ECO:0000313" key="14">
    <source>
        <dbReference type="Proteomes" id="UP000317238"/>
    </source>
</evidence>
<accession>A0A5C5Y6R9</accession>
<keyword evidence="14" id="KW-1185">Reference proteome</keyword>
<evidence type="ECO:0000256" key="2">
    <source>
        <dbReference type="ARBA" id="ARBA00022475"/>
    </source>
</evidence>
<keyword evidence="6 8" id="KW-0807">Transducer</keyword>
<keyword evidence="2" id="KW-1003">Cell membrane</keyword>
<sequence>MLNRISVRSRLLLVACLIMALFAEMSYFGEQNGRNAAEIGLRLSTERMLHDQKEKLQVASHTLAEALGEHIRGLNTQDERIAEIRRLIDGIRFEDDRSGYYYVYDGTTNVALPTNHSLQGTDLSDMTDVNGVPLVVDLNEAANQGGGFVQYVWDKPGHGPTAKLGYAELIPGTTMWLGAGVYLDNIDEQQAVIRAQLEQSLSSNAWSMRLISTLIFIAILATSLWVAWGLLRSIKVVTQSLHDIADGEGDLTKRIEIHSQDEFGELAGWFNRFMDKLHQVVSTIVNNVTSLDQEARSLSGVADDLASHAKNSNRRTNDVNSSTQEMSQNISRIASAVEQSRNNIATVATAAEEMTATIGSIAESTSEATDVSMRAVDQTKSTWQRIHHLGSRADAIDEVTEVITEISEQINLLSLNATIEAARSGEAGKGFAVVASEIKDLAKQTADATLDIREKITDVQTNTNNAVTDIEAITAVIENVNAIVASITAAVGEQSKAAQEIALNIGQAAHGMDEINQSINEVSTASTSISGDIAAVSESTGDLSGCSEKVDHSSDDLKEFSAQLLQTLSTFRV</sequence>